<keyword evidence="1" id="KW-1133">Transmembrane helix</keyword>
<dbReference type="Proteomes" id="UP000503088">
    <property type="component" value="Chromosome"/>
</dbReference>
<dbReference type="EMBL" id="CP048104">
    <property type="protein sequence ID" value="QKG83112.1"/>
    <property type="molecule type" value="Genomic_DNA"/>
</dbReference>
<protein>
    <submittedName>
        <fullName evidence="2">DUF3054 domain-containing protein</fullName>
    </submittedName>
</protein>
<accession>A0A7D4BDX6</accession>
<keyword evidence="1" id="KW-0812">Transmembrane</keyword>
<evidence type="ECO:0000256" key="1">
    <source>
        <dbReference type="SAM" id="Phobius"/>
    </source>
</evidence>
<feature type="transmembrane region" description="Helical" evidence="1">
    <location>
        <begin position="77"/>
        <end position="97"/>
    </location>
</feature>
<evidence type="ECO:0000313" key="2">
    <source>
        <dbReference type="EMBL" id="QKG83112.1"/>
    </source>
</evidence>
<sequence>MGHPESGKSLAPGWYALTGDLVMILIFAIVGRLSHDMEMTVAGILQTAVPFVTAWIVTGVVLGLYRVPAVTRFSHAWRSTVLVTAVSVPIALVIRAYQLNEGAVVVLFQLVSWVGLLLFMLPWRLVLAALYSGKKEKPTRGVVS</sequence>
<evidence type="ECO:0000313" key="3">
    <source>
        <dbReference type="Proteomes" id="UP000503088"/>
    </source>
</evidence>
<dbReference type="AlphaFoldDB" id="A0A7D4BDX6"/>
<keyword evidence="1" id="KW-0472">Membrane</keyword>
<proteinExistence type="predicted"/>
<dbReference type="PANTHER" id="PTHR35283:SF3">
    <property type="entry name" value="T12C22.21 PROTEIN"/>
    <property type="match status" value="1"/>
</dbReference>
<feature type="transmembrane region" description="Helical" evidence="1">
    <location>
        <begin position="12"/>
        <end position="31"/>
    </location>
</feature>
<dbReference type="RefSeq" id="WP_173219233.1">
    <property type="nucleotide sequence ID" value="NZ_CP048104.1"/>
</dbReference>
<organism evidence="2 3">
    <name type="scientific">Kroppenstedtia pulmonis</name>
    <dbReference type="NCBI Taxonomy" id="1380685"/>
    <lineage>
        <taxon>Bacteria</taxon>
        <taxon>Bacillati</taxon>
        <taxon>Bacillota</taxon>
        <taxon>Bacilli</taxon>
        <taxon>Bacillales</taxon>
        <taxon>Thermoactinomycetaceae</taxon>
        <taxon>Kroppenstedtia</taxon>
    </lineage>
</organism>
<feature type="transmembrane region" description="Helical" evidence="1">
    <location>
        <begin position="43"/>
        <end position="65"/>
    </location>
</feature>
<feature type="transmembrane region" description="Helical" evidence="1">
    <location>
        <begin position="103"/>
        <end position="131"/>
    </location>
</feature>
<gene>
    <name evidence="2" type="ORF">GXN76_00650</name>
</gene>
<keyword evidence="3" id="KW-1185">Reference proteome</keyword>
<dbReference type="InterPro" id="IPR021414">
    <property type="entry name" value="DUF3054"/>
</dbReference>
<reference evidence="2 3" key="1">
    <citation type="submission" date="2020-01" db="EMBL/GenBank/DDBJ databases">
        <authorList>
            <person name="Gulvik C.A."/>
            <person name="Batra D.G."/>
        </authorList>
    </citation>
    <scope>NUCLEOTIDE SEQUENCE [LARGE SCALE GENOMIC DNA]</scope>
    <source>
        <strain evidence="2 3">W9323</strain>
    </source>
</reference>
<dbReference type="PANTHER" id="PTHR35283">
    <property type="entry name" value="T12C22.21 PROTEIN"/>
    <property type="match status" value="1"/>
</dbReference>
<dbReference type="KEGG" id="kpul:GXN76_00650"/>
<name>A0A7D4BDX6_9BACL</name>
<dbReference type="Pfam" id="PF11255">
    <property type="entry name" value="DUF3054"/>
    <property type="match status" value="1"/>
</dbReference>